<sequence length="325" mass="36100">MPTPNLGEATATVWENRFGGKPRDVIHNSRAFFFSLAANGFKQIADGGRLFEFLLEFAENTNFHSVSEMEQLDTSRINVFDAARFTAKIAAGTLVISNLEELRASGKSNKLQAGLMAEKMENAKDSHTSDINRMCLGSASTGKDWNGIQHLISITPTTGTVGGISRDSFSFHRNRQASGAQSAAPFDNLRKALTSIYNQCSLGGVKRTPRWVQANRTEFEGYETILVAIEQIAEARMKQDSDIAFKNEMLKFKGAKMFFDEDAVAGEMRLYQNEDLKLVYYKDGWFKLDPKVDPHNQLANVHKLATFGQLCIRGSRHLGVVSAIT</sequence>
<organism evidence="1">
    <name type="scientific">marine sediment metagenome</name>
    <dbReference type="NCBI Taxonomy" id="412755"/>
    <lineage>
        <taxon>unclassified sequences</taxon>
        <taxon>metagenomes</taxon>
        <taxon>ecological metagenomes</taxon>
    </lineage>
</organism>
<dbReference type="NCBIfam" id="NF033394">
    <property type="entry name" value="capsid_maj_Podo"/>
    <property type="match status" value="1"/>
</dbReference>
<comment type="caution">
    <text evidence="1">The sequence shown here is derived from an EMBL/GenBank/DDBJ whole genome shotgun (WGS) entry which is preliminary data.</text>
</comment>
<name>A0A0F9UGF4_9ZZZZ</name>
<reference evidence="1" key="1">
    <citation type="journal article" date="2015" name="Nature">
        <title>Complex archaea that bridge the gap between prokaryotes and eukaryotes.</title>
        <authorList>
            <person name="Spang A."/>
            <person name="Saw J.H."/>
            <person name="Jorgensen S.L."/>
            <person name="Zaremba-Niedzwiedzka K."/>
            <person name="Martijn J."/>
            <person name="Lind A.E."/>
            <person name="van Eijk R."/>
            <person name="Schleper C."/>
            <person name="Guy L."/>
            <person name="Ettema T.J."/>
        </authorList>
    </citation>
    <scope>NUCLEOTIDE SEQUENCE</scope>
</reference>
<accession>A0A0F9UGF4</accession>
<dbReference type="InterPro" id="IPR049718">
    <property type="entry name" value="AKO59007-like"/>
</dbReference>
<dbReference type="EMBL" id="LAZR01001008">
    <property type="protein sequence ID" value="KKN52703.1"/>
    <property type="molecule type" value="Genomic_DNA"/>
</dbReference>
<gene>
    <name evidence="1" type="ORF">LCGC14_0609840</name>
</gene>
<evidence type="ECO:0000313" key="1">
    <source>
        <dbReference type="EMBL" id="KKN52703.1"/>
    </source>
</evidence>
<protein>
    <recommendedName>
        <fullName evidence="2">Bacteriophage Mu GpT domain-containing protein</fullName>
    </recommendedName>
</protein>
<evidence type="ECO:0008006" key="2">
    <source>
        <dbReference type="Google" id="ProtNLM"/>
    </source>
</evidence>
<proteinExistence type="predicted"/>
<dbReference type="AlphaFoldDB" id="A0A0F9UGF4"/>